<gene>
    <name evidence="2" type="ORF">GEMMAAP_13705</name>
</gene>
<reference evidence="2 3" key="2">
    <citation type="journal article" date="2016" name="Environ. Microbiol. Rep.">
        <title>Metagenomic evidence for the presence of phototrophic Gemmatimonadetes bacteria in diverse environments.</title>
        <authorList>
            <person name="Zeng Y."/>
            <person name="Baumbach J."/>
            <person name="Barbosa E.G."/>
            <person name="Azevedo V."/>
            <person name="Zhang C."/>
            <person name="Koblizek M."/>
        </authorList>
    </citation>
    <scope>NUCLEOTIDE SEQUENCE [LARGE SCALE GENOMIC DNA]</scope>
    <source>
        <strain evidence="2 3">AP64</strain>
    </source>
</reference>
<protein>
    <recommendedName>
        <fullName evidence="1">Putative zinc-finger domain-containing protein</fullName>
    </recommendedName>
</protein>
<feature type="domain" description="Putative zinc-finger" evidence="1">
    <location>
        <begin position="15"/>
        <end position="48"/>
    </location>
</feature>
<evidence type="ECO:0000259" key="1">
    <source>
        <dbReference type="Pfam" id="PF13490"/>
    </source>
</evidence>
<dbReference type="Proteomes" id="UP000076404">
    <property type="component" value="Chromosome"/>
</dbReference>
<name>A0A143BKM2_9BACT</name>
<accession>A0A143BKM2</accession>
<evidence type="ECO:0000313" key="2">
    <source>
        <dbReference type="EMBL" id="AMW05579.1"/>
    </source>
</evidence>
<dbReference type="EMBL" id="CP011454">
    <property type="protein sequence ID" value="AMW05579.1"/>
    <property type="molecule type" value="Genomic_DNA"/>
</dbReference>
<dbReference type="AlphaFoldDB" id="A0A143BKM2"/>
<dbReference type="OrthoDB" id="129419at2"/>
<organism evidence="2 3">
    <name type="scientific">Gemmatimonas phototrophica</name>
    <dbReference type="NCBI Taxonomy" id="1379270"/>
    <lineage>
        <taxon>Bacteria</taxon>
        <taxon>Pseudomonadati</taxon>
        <taxon>Gemmatimonadota</taxon>
        <taxon>Gemmatimonadia</taxon>
        <taxon>Gemmatimonadales</taxon>
        <taxon>Gemmatimonadaceae</taxon>
        <taxon>Gemmatimonas</taxon>
    </lineage>
</organism>
<dbReference type="Pfam" id="PF13490">
    <property type="entry name" value="zf-HC2"/>
    <property type="match status" value="1"/>
</dbReference>
<dbReference type="STRING" id="1379270.GEMMAAP_13705"/>
<keyword evidence="3" id="KW-1185">Reference proteome</keyword>
<proteinExistence type="predicted"/>
<evidence type="ECO:0000313" key="3">
    <source>
        <dbReference type="Proteomes" id="UP000076404"/>
    </source>
</evidence>
<dbReference type="InterPro" id="IPR027383">
    <property type="entry name" value="Znf_put"/>
</dbReference>
<reference evidence="2 3" key="1">
    <citation type="journal article" date="2014" name="Proc. Natl. Acad. Sci. U.S.A.">
        <title>Functional type 2 photosynthetic reaction centers found in the rare bacterial phylum Gemmatimonadetes.</title>
        <authorList>
            <person name="Zeng Y."/>
            <person name="Feng F."/>
            <person name="Medova H."/>
            <person name="Dean J."/>
            <person name="Koblizek M."/>
        </authorList>
    </citation>
    <scope>NUCLEOTIDE SEQUENCE [LARGE SCALE GENOMIC DNA]</scope>
    <source>
        <strain evidence="2 3">AP64</strain>
    </source>
</reference>
<dbReference type="KEGG" id="gph:GEMMAAP_13705"/>
<sequence length="86" mass="8820">MTDPSLDTVVAGVPCREVLADLSDFLDGALSDNRVAQLQAHVGSCDNCSRFGGHIALTLGALRSAVVARPANTALGDRIMAAVRGA</sequence>
<dbReference type="RefSeq" id="WP_026848722.1">
    <property type="nucleotide sequence ID" value="NZ_CP011454.1"/>
</dbReference>